<dbReference type="KEGG" id="pani:DCO16_06185"/>
<dbReference type="InterPro" id="IPR011856">
    <property type="entry name" value="tRNA_endonuc-like_dom_sf"/>
</dbReference>
<dbReference type="PROSITE" id="PS51194">
    <property type="entry name" value="HELICASE_CTER"/>
    <property type="match status" value="1"/>
</dbReference>
<dbReference type="InterPro" id="IPR000330">
    <property type="entry name" value="SNF2_N"/>
</dbReference>
<evidence type="ECO:0000256" key="1">
    <source>
        <dbReference type="ARBA" id="ARBA00022801"/>
    </source>
</evidence>
<dbReference type="Pfam" id="PF00176">
    <property type="entry name" value="SNF2-rel_dom"/>
    <property type="match status" value="1"/>
</dbReference>
<dbReference type="GO" id="GO:0016787">
    <property type="term" value="F:hydrolase activity"/>
    <property type="evidence" value="ECO:0007669"/>
    <property type="project" value="UniProtKB-KW"/>
</dbReference>
<reference evidence="5 6" key="1">
    <citation type="submission" date="2018-04" db="EMBL/GenBank/DDBJ databases">
        <title>Polynucleobacter sp. LimPoW16 genome.</title>
        <authorList>
            <person name="Hahn M.W."/>
        </authorList>
    </citation>
    <scope>NUCLEOTIDE SEQUENCE [LARGE SCALE GENOMIC DNA]</scope>
    <source>
        <strain evidence="5 6">LimPoW16</strain>
    </source>
</reference>
<dbReference type="PANTHER" id="PTHR10799">
    <property type="entry name" value="SNF2/RAD54 HELICASE FAMILY"/>
    <property type="match status" value="1"/>
</dbReference>
<keyword evidence="5" id="KW-0347">Helicase</keyword>
<dbReference type="InterPro" id="IPR049730">
    <property type="entry name" value="SNF2/RAD54-like_C"/>
</dbReference>
<keyword evidence="5" id="KW-0547">Nucleotide-binding</keyword>
<organism evidence="5 6">
    <name type="scientific">Polynucleobacter antarcticus</name>
    <dbReference type="NCBI Taxonomy" id="1743162"/>
    <lineage>
        <taxon>Bacteria</taxon>
        <taxon>Pseudomonadati</taxon>
        <taxon>Pseudomonadota</taxon>
        <taxon>Betaproteobacteria</taxon>
        <taxon>Burkholderiales</taxon>
        <taxon>Burkholderiaceae</taxon>
        <taxon>Polynucleobacter</taxon>
    </lineage>
</organism>
<dbReference type="GO" id="GO:0003677">
    <property type="term" value="F:DNA binding"/>
    <property type="evidence" value="ECO:0007669"/>
    <property type="project" value="InterPro"/>
</dbReference>
<keyword evidence="5" id="KW-0067">ATP-binding</keyword>
<dbReference type="Gene3D" id="3.40.50.10810">
    <property type="entry name" value="Tandem AAA-ATPase domain"/>
    <property type="match status" value="1"/>
</dbReference>
<dbReference type="Proteomes" id="UP000500806">
    <property type="component" value="Chromosome"/>
</dbReference>
<dbReference type="RefSeq" id="WP_415836168.1">
    <property type="nucleotide sequence ID" value="NZ_CBCSCD010000001.1"/>
</dbReference>
<feature type="compositionally biased region" description="Pro residues" evidence="2">
    <location>
        <begin position="503"/>
        <end position="545"/>
    </location>
</feature>
<dbReference type="InterPro" id="IPR038718">
    <property type="entry name" value="SNF2-like_sf"/>
</dbReference>
<dbReference type="InterPro" id="IPR007560">
    <property type="entry name" value="Restrct_endonuc_IV_Mrr"/>
</dbReference>
<evidence type="ECO:0000259" key="3">
    <source>
        <dbReference type="PROSITE" id="PS51192"/>
    </source>
</evidence>
<keyword evidence="6" id="KW-1185">Reference proteome</keyword>
<proteinExistence type="predicted"/>
<dbReference type="SMART" id="SM00487">
    <property type="entry name" value="DEXDc"/>
    <property type="match status" value="1"/>
</dbReference>
<evidence type="ECO:0000313" key="5">
    <source>
        <dbReference type="EMBL" id="QKM62678.1"/>
    </source>
</evidence>
<feature type="domain" description="Helicase C-terminal" evidence="4">
    <location>
        <begin position="945"/>
        <end position="1099"/>
    </location>
</feature>
<dbReference type="InterPro" id="IPR001650">
    <property type="entry name" value="Helicase_C-like"/>
</dbReference>
<dbReference type="Gene3D" id="3.40.1350.10">
    <property type="match status" value="1"/>
</dbReference>
<sequence>MDFATDPTTGSQQLIYFTQLVSDRLASINESELQIPWTSLYQILSDVEHEDSLYLLALPGFDYSVPVLGEVGTVSDSFFRLRVDGWRDPDRKGKGVGLKKYSGGAFIESSGFLLQTKEVWQLLDLIGRNDGFSDGARTQSKNESLWGEVRKFALLANAELSPYLISTIVLVPDLLKMRYIRAQALGTSVVTIEPYFDGAPEDWMPKFDAFNFIPEHIDFKTSAGRTRIIFPEAIRDVLTVIKTQFEGRKVAGSRAEAFLRNPFAYLGEAASKALDENQIQEAKEEAGLFSTRISLHPNVVGAAIEGITAAIYQNLNDGMSKVDRSVISTAYELGILINEIDGALSDDRQFFTWRNFVIDVDGALYQTLDMAKCWLNVWKEQVKNFIDFNDVYEFKYSDRVDGIGFAKPIYSVYIKKEGGDDSSWAPNPLICVPLVPGTPPVCIAVDGEWIKAFEIKVAQAQASEVDKVVDPVLPMPLSITDAIGLIKELKILLGIIDPSIDPNPVPPGPNPVPPGPVPQPPLPPGPGPQPPGGDPPIGPDGPNPPITTSKGLKPTLLVKVNITQLDYTETDSEALRESILKVPEGFSPQLPSDLKDNIKLKKHQLEGLAWMQYLYSKAPEYCRGALLADDMGLGKTLQLLSLLSWFYERHPTAAPSLIVAPPVLMQNWKNEAKNFFNNFPEILLLHADGLTVRKQPKKFIDQALLEKKITNFLIPNWIGSAKVVLTTYETVRDYEFSLGRQEFTFMICDEAQKIKTPNAQSTKAAKKQKAKFRIACTGTPVENSLADLWCLFDFIQPGLLGALDEFGRAYRKPIEAREAGDGKATEAIEQLRAKITPQILRRMKYEIADELPKKMIESNEEYEFDGSPRKRLGIPISNHQRNLYVQGLHQITASAQEKDAKKRSNISFAVLHFVRALCSEPYCLPKTTFAMDVAGVDAHLNNAPKLKWLLNTLEAISRKHEKVIIFTDIKEIQRSLVLFIRKRFDFSAQIINGDIDDRQDLIDAFQSREGFGVIILSPLAVGFGVNIVSANHVIHFTRTWNPAKEGQATDRAYRIGQTKDVHVYCPTITAQDFVTFDAKLDRLMTLKMDLAGDMLDGVGSDISGASLMPDGGPGGIKVDSEKLVDINRVDTLDGATFEVFCQLLFGAYPNKAYITPKQRGDGGIDIVVIGIDGKGLIGQCKHSTQSELGWDAVKEVAAGSPAYQARHPGVLFEKVAITNQRFNTTAIQQANTLGVKLIDRASLIELLSRAKLKQLVLDEVIFKFYMNSSKHTFN</sequence>
<dbReference type="SUPFAM" id="SSF52980">
    <property type="entry name" value="Restriction endonuclease-like"/>
    <property type="match status" value="1"/>
</dbReference>
<dbReference type="Pfam" id="PF04471">
    <property type="entry name" value="Mrr_cat"/>
    <property type="match status" value="1"/>
</dbReference>
<dbReference type="AlphaFoldDB" id="A0A6M9PT72"/>
<gene>
    <name evidence="5" type="ORF">DCO16_06185</name>
</gene>
<dbReference type="Pfam" id="PF00271">
    <property type="entry name" value="Helicase_C"/>
    <property type="match status" value="1"/>
</dbReference>
<dbReference type="CDD" id="cd18793">
    <property type="entry name" value="SF2_C_SNF"/>
    <property type="match status" value="1"/>
</dbReference>
<dbReference type="InterPro" id="IPR011335">
    <property type="entry name" value="Restrct_endonuc-II-like"/>
</dbReference>
<dbReference type="PROSITE" id="PS51192">
    <property type="entry name" value="HELICASE_ATP_BIND_1"/>
    <property type="match status" value="1"/>
</dbReference>
<dbReference type="InterPro" id="IPR027417">
    <property type="entry name" value="P-loop_NTPase"/>
</dbReference>
<evidence type="ECO:0000259" key="4">
    <source>
        <dbReference type="PROSITE" id="PS51194"/>
    </source>
</evidence>
<dbReference type="EMBL" id="CP028941">
    <property type="protein sequence ID" value="QKM62678.1"/>
    <property type="molecule type" value="Genomic_DNA"/>
</dbReference>
<evidence type="ECO:0000313" key="6">
    <source>
        <dbReference type="Proteomes" id="UP000500806"/>
    </source>
</evidence>
<feature type="domain" description="Helicase ATP-binding" evidence="3">
    <location>
        <begin position="616"/>
        <end position="798"/>
    </location>
</feature>
<dbReference type="InterPro" id="IPR014001">
    <property type="entry name" value="Helicase_ATP-bd"/>
</dbReference>
<accession>A0A6M9PT72</accession>
<dbReference type="GO" id="GO:0005524">
    <property type="term" value="F:ATP binding"/>
    <property type="evidence" value="ECO:0007669"/>
    <property type="project" value="InterPro"/>
</dbReference>
<feature type="region of interest" description="Disordered" evidence="2">
    <location>
        <begin position="503"/>
        <end position="551"/>
    </location>
</feature>
<dbReference type="SMART" id="SM00490">
    <property type="entry name" value="HELICc"/>
    <property type="match status" value="1"/>
</dbReference>
<protein>
    <submittedName>
        <fullName evidence="5">Helicase SNF2</fullName>
    </submittedName>
</protein>
<dbReference type="SUPFAM" id="SSF52540">
    <property type="entry name" value="P-loop containing nucleoside triphosphate hydrolases"/>
    <property type="match status" value="2"/>
</dbReference>
<dbReference type="GO" id="GO:0004386">
    <property type="term" value="F:helicase activity"/>
    <property type="evidence" value="ECO:0007669"/>
    <property type="project" value="UniProtKB-KW"/>
</dbReference>
<dbReference type="GO" id="GO:0009307">
    <property type="term" value="P:DNA restriction-modification system"/>
    <property type="evidence" value="ECO:0007669"/>
    <property type="project" value="InterPro"/>
</dbReference>
<evidence type="ECO:0000256" key="2">
    <source>
        <dbReference type="SAM" id="MobiDB-lite"/>
    </source>
</evidence>
<keyword evidence="1" id="KW-0378">Hydrolase</keyword>
<name>A0A6M9PT72_9BURK</name>
<dbReference type="GO" id="GO:0004519">
    <property type="term" value="F:endonuclease activity"/>
    <property type="evidence" value="ECO:0007669"/>
    <property type="project" value="InterPro"/>
</dbReference>
<dbReference type="Gene3D" id="3.40.50.300">
    <property type="entry name" value="P-loop containing nucleotide triphosphate hydrolases"/>
    <property type="match status" value="1"/>
</dbReference>